<protein>
    <recommendedName>
        <fullName evidence="4">DUF2059 domain-containing protein</fullName>
    </recommendedName>
</protein>
<proteinExistence type="predicted"/>
<evidence type="ECO:0000256" key="1">
    <source>
        <dbReference type="SAM" id="SignalP"/>
    </source>
</evidence>
<dbReference type="EMBL" id="JBHRST010000002">
    <property type="protein sequence ID" value="MFC3096672.1"/>
    <property type="molecule type" value="Genomic_DNA"/>
</dbReference>
<evidence type="ECO:0008006" key="4">
    <source>
        <dbReference type="Google" id="ProtNLM"/>
    </source>
</evidence>
<comment type="caution">
    <text evidence="2">The sequence shown here is derived from an EMBL/GenBank/DDBJ whole genome shotgun (WGS) entry which is preliminary data.</text>
</comment>
<reference evidence="3" key="1">
    <citation type="journal article" date="2019" name="Int. J. Syst. Evol. Microbiol.">
        <title>The Global Catalogue of Microorganisms (GCM) 10K type strain sequencing project: providing services to taxonomists for standard genome sequencing and annotation.</title>
        <authorList>
            <consortium name="The Broad Institute Genomics Platform"/>
            <consortium name="The Broad Institute Genome Sequencing Center for Infectious Disease"/>
            <person name="Wu L."/>
            <person name="Ma J."/>
        </authorList>
    </citation>
    <scope>NUCLEOTIDE SEQUENCE [LARGE SCALE GENOMIC DNA]</scope>
    <source>
        <strain evidence="3">KCTC 52607</strain>
    </source>
</reference>
<dbReference type="RefSeq" id="WP_336925500.1">
    <property type="nucleotide sequence ID" value="NZ_JBANRO010000004.1"/>
</dbReference>
<gene>
    <name evidence="2" type="ORF">ACFODU_02505</name>
</gene>
<feature type="signal peptide" evidence="1">
    <location>
        <begin position="1"/>
        <end position="22"/>
    </location>
</feature>
<accession>A0ABV7E4D7</accession>
<evidence type="ECO:0000313" key="2">
    <source>
        <dbReference type="EMBL" id="MFC3096672.1"/>
    </source>
</evidence>
<dbReference type="Proteomes" id="UP001595456">
    <property type="component" value="Unassembled WGS sequence"/>
</dbReference>
<keyword evidence="1" id="KW-0732">Signal</keyword>
<sequence>MRKSLTWAAPLALLLAPAGAGAQDRWNAQIPVERADEYPGGKGESGGDWLGGLMQAFTPEPLTPEQEARLPLAAAVVAQLFPEGSMGQMMSSLADTILTPLQDMAPSGAAQYVARRLGMESWDLDLDEAQAERAASLLDPAWRIRSEREMQILPQMMQRVVERMEAPVRRAMTEMYAIRFSVTELTDIAAFFATPSGAAFARQSQEMSSDPRMASASMAAIPAMMGSLTAMEAEIAAATADLPAERRYFDLPEADRKRLAQMVGLSREELDEQMLFIDSAHGAQADEGW</sequence>
<organism evidence="2 3">
    <name type="scientific">Alteraurantiacibacter palmitatis</name>
    <dbReference type="NCBI Taxonomy" id="2054628"/>
    <lineage>
        <taxon>Bacteria</taxon>
        <taxon>Pseudomonadati</taxon>
        <taxon>Pseudomonadota</taxon>
        <taxon>Alphaproteobacteria</taxon>
        <taxon>Sphingomonadales</taxon>
        <taxon>Erythrobacteraceae</taxon>
        <taxon>Alteraurantiacibacter</taxon>
    </lineage>
</organism>
<evidence type="ECO:0000313" key="3">
    <source>
        <dbReference type="Proteomes" id="UP001595456"/>
    </source>
</evidence>
<keyword evidence="3" id="KW-1185">Reference proteome</keyword>
<feature type="chain" id="PRO_5047420369" description="DUF2059 domain-containing protein" evidence="1">
    <location>
        <begin position="23"/>
        <end position="289"/>
    </location>
</feature>
<name>A0ABV7E4D7_9SPHN</name>